<reference evidence="1 2" key="1">
    <citation type="submission" date="2017-07" db="EMBL/GenBank/DDBJ databases">
        <title>Acidovorax KNDSW TSA 6 genome sequence and assembly.</title>
        <authorList>
            <person name="Mayilraj S."/>
        </authorList>
    </citation>
    <scope>NUCLEOTIDE SEQUENCE [LARGE SCALE GENOMIC DNA]</scope>
    <source>
        <strain evidence="1 2">KNDSW-TSA6</strain>
    </source>
</reference>
<dbReference type="AlphaFoldDB" id="A0A235EI89"/>
<proteinExistence type="predicted"/>
<comment type="caution">
    <text evidence="1">The sequence shown here is derived from an EMBL/GenBank/DDBJ whole genome shotgun (WGS) entry which is preliminary data.</text>
</comment>
<accession>A0A235EI89</accession>
<gene>
    <name evidence="1" type="ORF">CBY09_18050</name>
</gene>
<protein>
    <submittedName>
        <fullName evidence="1">Uncharacterized protein</fullName>
    </submittedName>
</protein>
<dbReference type="EMBL" id="NOIG01000011">
    <property type="protein sequence ID" value="OYD48724.1"/>
    <property type="molecule type" value="Genomic_DNA"/>
</dbReference>
<keyword evidence="2" id="KW-1185">Reference proteome</keyword>
<organism evidence="1 2">
    <name type="scientific">Acidovorax kalamii</name>
    <dbReference type="NCBI Taxonomy" id="2004485"/>
    <lineage>
        <taxon>Bacteria</taxon>
        <taxon>Pseudomonadati</taxon>
        <taxon>Pseudomonadota</taxon>
        <taxon>Betaproteobacteria</taxon>
        <taxon>Burkholderiales</taxon>
        <taxon>Comamonadaceae</taxon>
        <taxon>Acidovorax</taxon>
    </lineage>
</organism>
<evidence type="ECO:0000313" key="2">
    <source>
        <dbReference type="Proteomes" id="UP000215441"/>
    </source>
</evidence>
<dbReference type="Proteomes" id="UP000215441">
    <property type="component" value="Unassembled WGS sequence"/>
</dbReference>
<sequence>MMVLTLHIRHEGSHQYLARVFDGKVQVGAATLHARIDEAIAAYGTRGSQSFPGVTAFAIWYGGWSIGAKPLAQMVDEAALLANRLVVLSAVVR</sequence>
<evidence type="ECO:0000313" key="1">
    <source>
        <dbReference type="EMBL" id="OYD48724.1"/>
    </source>
</evidence>
<dbReference type="OrthoDB" id="8811644at2"/>
<name>A0A235EI89_9BURK</name>